<accession>A0A1F7YZX2</accession>
<proteinExistence type="predicted"/>
<protein>
    <recommendedName>
        <fullName evidence="4">Mannosyl-glycoprotein endo-beta-N-acetylglucosamidase-like domain-containing protein</fullName>
    </recommendedName>
</protein>
<gene>
    <name evidence="2" type="ORF">A2803_05885</name>
</gene>
<dbReference type="AlphaFoldDB" id="A0A1F7YZX2"/>
<feature type="transmembrane region" description="Helical" evidence="1">
    <location>
        <begin position="12"/>
        <end position="35"/>
    </location>
</feature>
<keyword evidence="1" id="KW-1133">Transmembrane helix</keyword>
<dbReference type="InterPro" id="IPR023346">
    <property type="entry name" value="Lysozyme-like_dom_sf"/>
</dbReference>
<evidence type="ECO:0000313" key="3">
    <source>
        <dbReference type="Proteomes" id="UP000178870"/>
    </source>
</evidence>
<dbReference type="EMBL" id="MGGP01000012">
    <property type="protein sequence ID" value="OGM32837.1"/>
    <property type="molecule type" value="Genomic_DNA"/>
</dbReference>
<evidence type="ECO:0000313" key="2">
    <source>
        <dbReference type="EMBL" id="OGM32837.1"/>
    </source>
</evidence>
<comment type="caution">
    <text evidence="2">The sequence shown here is derived from an EMBL/GenBank/DDBJ whole genome shotgun (WGS) entry which is preliminary data.</text>
</comment>
<organism evidence="2 3">
    <name type="scientific">Candidatus Woesebacteria bacterium RIFCSPHIGHO2_01_FULL_44_21</name>
    <dbReference type="NCBI Taxonomy" id="1802503"/>
    <lineage>
        <taxon>Bacteria</taxon>
        <taxon>Candidatus Woeseibacteriota</taxon>
    </lineage>
</organism>
<evidence type="ECO:0000256" key="1">
    <source>
        <dbReference type="SAM" id="Phobius"/>
    </source>
</evidence>
<name>A0A1F7YZX2_9BACT</name>
<keyword evidence="1" id="KW-0812">Transmembrane</keyword>
<evidence type="ECO:0008006" key="4">
    <source>
        <dbReference type="Google" id="ProtNLM"/>
    </source>
</evidence>
<reference evidence="2 3" key="1">
    <citation type="journal article" date="2016" name="Nat. Commun.">
        <title>Thousands of microbial genomes shed light on interconnected biogeochemical processes in an aquifer system.</title>
        <authorList>
            <person name="Anantharaman K."/>
            <person name="Brown C.T."/>
            <person name="Hug L.A."/>
            <person name="Sharon I."/>
            <person name="Castelle C.J."/>
            <person name="Probst A.J."/>
            <person name="Thomas B.C."/>
            <person name="Singh A."/>
            <person name="Wilkins M.J."/>
            <person name="Karaoz U."/>
            <person name="Brodie E.L."/>
            <person name="Williams K.H."/>
            <person name="Hubbard S.S."/>
            <person name="Banfield J.F."/>
        </authorList>
    </citation>
    <scope>NUCLEOTIDE SEQUENCE [LARGE SCALE GENOMIC DNA]</scope>
</reference>
<dbReference type="SUPFAM" id="SSF53955">
    <property type="entry name" value="Lysozyme-like"/>
    <property type="match status" value="1"/>
</dbReference>
<sequence>MNGFHYSFTKSITLLAIFILFTPIALTVSIFSLFLATAKTQPQPQVLAAETKAGANIFAALPGELATIDAQVGSSDARAEILRKYLTRYDSPLMPYADYIVAMADKYEMDFRLTTAIAQQESNLCKVIPEGTSNCWGWGIHSQGTLGFESYEEGIKIVTEGLKREYINKGLLIPENIMQKYTPLSDGSWAYGVRLFMEEMR</sequence>
<dbReference type="Proteomes" id="UP000178870">
    <property type="component" value="Unassembled WGS sequence"/>
</dbReference>
<keyword evidence="1" id="KW-0472">Membrane</keyword>